<dbReference type="InterPro" id="IPR013611">
    <property type="entry name" value="Transp-assoc_OB_typ2"/>
</dbReference>
<dbReference type="PROSITE" id="PS50893">
    <property type="entry name" value="ABC_TRANSPORTER_2"/>
    <property type="match status" value="1"/>
</dbReference>
<dbReference type="SUPFAM" id="SSF50331">
    <property type="entry name" value="MOP-like"/>
    <property type="match status" value="1"/>
</dbReference>
<dbReference type="InterPro" id="IPR050093">
    <property type="entry name" value="ABC_SmlMolc_Importer"/>
</dbReference>
<keyword evidence="8" id="KW-1185">Reference proteome</keyword>
<dbReference type="Proteomes" id="UP000265768">
    <property type="component" value="Unassembled WGS sequence"/>
</dbReference>
<dbReference type="InterPro" id="IPR003593">
    <property type="entry name" value="AAA+_ATPase"/>
</dbReference>
<evidence type="ECO:0000259" key="6">
    <source>
        <dbReference type="PROSITE" id="PS50893"/>
    </source>
</evidence>
<organism evidence="7 8">
    <name type="scientific">Bailinhaonella thermotolerans</name>
    <dbReference type="NCBI Taxonomy" id="1070861"/>
    <lineage>
        <taxon>Bacteria</taxon>
        <taxon>Bacillati</taxon>
        <taxon>Actinomycetota</taxon>
        <taxon>Actinomycetes</taxon>
        <taxon>Streptosporangiales</taxon>
        <taxon>Streptosporangiaceae</taxon>
        <taxon>Bailinhaonella</taxon>
    </lineage>
</organism>
<keyword evidence="2" id="KW-0547">Nucleotide-binding</keyword>
<dbReference type="FunFam" id="3.40.50.300:FF:000425">
    <property type="entry name" value="Probable ABC transporter, ATP-binding subunit"/>
    <property type="match status" value="1"/>
</dbReference>
<proteinExistence type="predicted"/>
<dbReference type="OrthoDB" id="7838608at2"/>
<evidence type="ECO:0000256" key="5">
    <source>
        <dbReference type="SAM" id="MobiDB-lite"/>
    </source>
</evidence>
<dbReference type="InterPro" id="IPR027417">
    <property type="entry name" value="P-loop_NTPase"/>
</dbReference>
<gene>
    <name evidence="7" type="ORF">D5H75_04295</name>
</gene>
<evidence type="ECO:0000256" key="2">
    <source>
        <dbReference type="ARBA" id="ARBA00022741"/>
    </source>
</evidence>
<dbReference type="PANTHER" id="PTHR42781:SF4">
    <property type="entry name" value="SPERMIDINE_PUTRESCINE IMPORT ATP-BINDING PROTEIN POTA"/>
    <property type="match status" value="1"/>
</dbReference>
<dbReference type="Gene3D" id="2.40.50.100">
    <property type="match status" value="1"/>
</dbReference>
<reference evidence="7 8" key="1">
    <citation type="submission" date="2018-09" db="EMBL/GenBank/DDBJ databases">
        <title>YIM 75507 draft genome.</title>
        <authorList>
            <person name="Tang S."/>
            <person name="Feng Y."/>
        </authorList>
    </citation>
    <scope>NUCLEOTIDE SEQUENCE [LARGE SCALE GENOMIC DNA]</scope>
    <source>
        <strain evidence="7 8">YIM 75507</strain>
    </source>
</reference>
<name>A0A3A4B010_9ACTN</name>
<dbReference type="Pfam" id="PF08402">
    <property type="entry name" value="TOBE_2"/>
    <property type="match status" value="1"/>
</dbReference>
<dbReference type="GO" id="GO:0005524">
    <property type="term" value="F:ATP binding"/>
    <property type="evidence" value="ECO:0007669"/>
    <property type="project" value="UniProtKB-KW"/>
</dbReference>
<dbReference type="Pfam" id="PF00005">
    <property type="entry name" value="ABC_tran"/>
    <property type="match status" value="1"/>
</dbReference>
<comment type="caution">
    <text evidence="7">The sequence shown here is derived from an EMBL/GenBank/DDBJ whole genome shotgun (WGS) entry which is preliminary data.</text>
</comment>
<evidence type="ECO:0000313" key="7">
    <source>
        <dbReference type="EMBL" id="RJL35987.1"/>
    </source>
</evidence>
<dbReference type="InterPro" id="IPR008995">
    <property type="entry name" value="Mo/tungstate-bd_C_term_dom"/>
</dbReference>
<accession>A0A3A4B010</accession>
<dbReference type="InterPro" id="IPR003439">
    <property type="entry name" value="ABC_transporter-like_ATP-bd"/>
</dbReference>
<dbReference type="AlphaFoldDB" id="A0A3A4B010"/>
<dbReference type="GO" id="GO:0016887">
    <property type="term" value="F:ATP hydrolysis activity"/>
    <property type="evidence" value="ECO:0007669"/>
    <property type="project" value="InterPro"/>
</dbReference>
<dbReference type="SMART" id="SM00382">
    <property type="entry name" value="AAA"/>
    <property type="match status" value="1"/>
</dbReference>
<evidence type="ECO:0000313" key="8">
    <source>
        <dbReference type="Proteomes" id="UP000265768"/>
    </source>
</evidence>
<evidence type="ECO:0000256" key="3">
    <source>
        <dbReference type="ARBA" id="ARBA00022840"/>
    </source>
</evidence>
<dbReference type="SUPFAM" id="SSF52540">
    <property type="entry name" value="P-loop containing nucleoside triphosphate hydrolases"/>
    <property type="match status" value="1"/>
</dbReference>
<dbReference type="GO" id="GO:0015418">
    <property type="term" value="F:ABC-type quaternary ammonium compound transporting activity"/>
    <property type="evidence" value="ECO:0007669"/>
    <property type="project" value="UniProtKB-EC"/>
</dbReference>
<feature type="compositionally biased region" description="Basic and acidic residues" evidence="5">
    <location>
        <begin position="301"/>
        <end position="311"/>
    </location>
</feature>
<keyword evidence="3 7" id="KW-0067">ATP-binding</keyword>
<feature type="domain" description="ABC transporter" evidence="6">
    <location>
        <begin position="19"/>
        <end position="249"/>
    </location>
</feature>
<evidence type="ECO:0000256" key="4">
    <source>
        <dbReference type="ARBA" id="ARBA00066388"/>
    </source>
</evidence>
<protein>
    <recommendedName>
        <fullName evidence="4">ABC-type quaternary amine transporter</fullName>
        <ecNumber evidence="4">7.6.2.9</ecNumber>
    </recommendedName>
</protein>
<dbReference type="InterPro" id="IPR017871">
    <property type="entry name" value="ABC_transporter-like_CS"/>
</dbReference>
<sequence length="380" mass="41153">MGPSAGPVAGPSAGPDAYVTLRGLTKRYGDDHAVRDLDLEVSEGEFVCLLGPSGCGKTTTLRMVAGFVEPDAGSVVIDGRDLSSVPPHRRPTSIVFQDYALFPHMTVLKNIGYGLRTQRVPDTEARRRVGAMLELLGLENLGDRYPNQLSGGQQQRVALARSLVTEPKVLLMDEPLSNLDAKMRIRLRTELRQLQKRLGLTTVYVTHDQEEALSMADRIAVMDRGELQQYATPHELYHHPANRFVADFIGLNNLLPARCDLVRGGEVLLRLDDGQAVTAAEDARGHVPAPGDRVLLSMRPEDLTPAPRDEPAGAAGSAGSANRISGKVVGHQFLGALSRYLVRVADQDVLVDEYDTTGPGTAGEITLTVPASRIRIFPDS</sequence>
<evidence type="ECO:0000256" key="1">
    <source>
        <dbReference type="ARBA" id="ARBA00022448"/>
    </source>
</evidence>
<keyword evidence="1" id="KW-0813">Transport</keyword>
<dbReference type="PANTHER" id="PTHR42781">
    <property type="entry name" value="SPERMIDINE/PUTRESCINE IMPORT ATP-BINDING PROTEIN POTA"/>
    <property type="match status" value="1"/>
</dbReference>
<dbReference type="GO" id="GO:0043190">
    <property type="term" value="C:ATP-binding cassette (ABC) transporter complex"/>
    <property type="evidence" value="ECO:0007669"/>
    <property type="project" value="InterPro"/>
</dbReference>
<feature type="compositionally biased region" description="Low complexity" evidence="5">
    <location>
        <begin position="312"/>
        <end position="321"/>
    </location>
</feature>
<feature type="region of interest" description="Disordered" evidence="5">
    <location>
        <begin position="301"/>
        <end position="321"/>
    </location>
</feature>
<dbReference type="EC" id="7.6.2.9" evidence="4"/>
<dbReference type="PROSITE" id="PS00211">
    <property type="entry name" value="ABC_TRANSPORTER_1"/>
    <property type="match status" value="1"/>
</dbReference>
<dbReference type="EMBL" id="QZEY01000001">
    <property type="protein sequence ID" value="RJL35987.1"/>
    <property type="molecule type" value="Genomic_DNA"/>
</dbReference>
<dbReference type="Gene3D" id="3.40.50.300">
    <property type="entry name" value="P-loop containing nucleotide triphosphate hydrolases"/>
    <property type="match status" value="1"/>
</dbReference>